<feature type="non-terminal residue" evidence="1">
    <location>
        <position position="1"/>
    </location>
</feature>
<gene>
    <name evidence="1" type="ORF">H9820_07985</name>
</gene>
<proteinExistence type="predicted"/>
<dbReference type="EMBL" id="DXCM01000058">
    <property type="protein sequence ID" value="HIY92860.1"/>
    <property type="molecule type" value="Genomic_DNA"/>
</dbReference>
<protein>
    <submittedName>
        <fullName evidence="1">Uncharacterized protein</fullName>
    </submittedName>
</protein>
<sequence length="151" mass="16824">EDLQALTKLPNEVQTGTITNQDENIPNSNSVIGTELLFTNDGLEDSYSINAVALYAKEDDKDEEILYAITTAQQPEFIPDFADQVLLQFRLTIYVIVGRTENVTVTVDPTGMASKEYVDGKLGEIDVNDKISDSTTLNKLQKLNEYLESKE</sequence>
<evidence type="ECO:0000313" key="1">
    <source>
        <dbReference type="EMBL" id="HIY92860.1"/>
    </source>
</evidence>
<reference evidence="1" key="1">
    <citation type="journal article" date="2021" name="PeerJ">
        <title>Extensive microbial diversity within the chicken gut microbiome revealed by metagenomics and culture.</title>
        <authorList>
            <person name="Gilroy R."/>
            <person name="Ravi A."/>
            <person name="Getino M."/>
            <person name="Pursley I."/>
            <person name="Horton D.L."/>
            <person name="Alikhan N.F."/>
            <person name="Baker D."/>
            <person name="Gharbi K."/>
            <person name="Hall N."/>
            <person name="Watson M."/>
            <person name="Adriaenssens E.M."/>
            <person name="Foster-Nyarko E."/>
            <person name="Jarju S."/>
            <person name="Secka A."/>
            <person name="Antonio M."/>
            <person name="Oren A."/>
            <person name="Chaudhuri R.R."/>
            <person name="La Ragione R."/>
            <person name="Hildebrand F."/>
            <person name="Pallen M.J."/>
        </authorList>
    </citation>
    <scope>NUCLEOTIDE SEQUENCE</scope>
    <source>
        <strain evidence="1">3204</strain>
    </source>
</reference>
<accession>A0A9D1ZNK6</accession>
<organism evidence="1 2">
    <name type="scientific">Candidatus Companilactobacillus pullicola</name>
    <dbReference type="NCBI Taxonomy" id="2838523"/>
    <lineage>
        <taxon>Bacteria</taxon>
        <taxon>Bacillati</taxon>
        <taxon>Bacillota</taxon>
        <taxon>Bacilli</taxon>
        <taxon>Lactobacillales</taxon>
        <taxon>Lactobacillaceae</taxon>
        <taxon>Companilactobacillus</taxon>
    </lineage>
</organism>
<evidence type="ECO:0000313" key="2">
    <source>
        <dbReference type="Proteomes" id="UP000824013"/>
    </source>
</evidence>
<dbReference type="AlphaFoldDB" id="A0A9D1ZNK6"/>
<comment type="caution">
    <text evidence="1">The sequence shown here is derived from an EMBL/GenBank/DDBJ whole genome shotgun (WGS) entry which is preliminary data.</text>
</comment>
<reference evidence="1" key="2">
    <citation type="submission" date="2021-04" db="EMBL/GenBank/DDBJ databases">
        <authorList>
            <person name="Gilroy R."/>
        </authorList>
    </citation>
    <scope>NUCLEOTIDE SEQUENCE</scope>
    <source>
        <strain evidence="1">3204</strain>
    </source>
</reference>
<dbReference type="Proteomes" id="UP000824013">
    <property type="component" value="Unassembled WGS sequence"/>
</dbReference>
<name>A0A9D1ZNK6_9LACO</name>